<proteinExistence type="predicted"/>
<keyword evidence="2" id="KW-1185">Reference proteome</keyword>
<accession>A0A109UHG2</accession>
<protein>
    <recommendedName>
        <fullName evidence="3">HK97 gp10 family phage protein</fullName>
    </recommendedName>
</protein>
<dbReference type="OrthoDB" id="2888887at2"/>
<gene>
    <name evidence="1" type="ORF">AOC36_09545</name>
</gene>
<evidence type="ECO:0008006" key="3">
    <source>
        <dbReference type="Google" id="ProtNLM"/>
    </source>
</evidence>
<organism evidence="1 2">
    <name type="scientific">Erysipelothrix larvae</name>
    <dbReference type="NCBI Taxonomy" id="1514105"/>
    <lineage>
        <taxon>Bacteria</taxon>
        <taxon>Bacillati</taxon>
        <taxon>Bacillota</taxon>
        <taxon>Erysipelotrichia</taxon>
        <taxon>Erysipelotrichales</taxon>
        <taxon>Erysipelotrichaceae</taxon>
        <taxon>Erysipelothrix</taxon>
    </lineage>
</organism>
<dbReference type="AlphaFoldDB" id="A0A109UHG2"/>
<evidence type="ECO:0000313" key="1">
    <source>
        <dbReference type="EMBL" id="AMC94217.1"/>
    </source>
</evidence>
<dbReference type="STRING" id="1514105.AOC36_09545"/>
<dbReference type="RefSeq" id="WP_067633693.1">
    <property type="nucleotide sequence ID" value="NZ_CP013213.1"/>
</dbReference>
<reference evidence="1 2" key="1">
    <citation type="submission" date="2015-10" db="EMBL/GenBank/DDBJ databases">
        <title>Erysipelothrix larvae sp. LV19 isolated from the larval gut of the rhinoceros beetle, Trypoxylus dichotomus.</title>
        <authorList>
            <person name="Lim S."/>
            <person name="Kim B.-C."/>
        </authorList>
    </citation>
    <scope>NUCLEOTIDE SEQUENCE [LARGE SCALE GENOMIC DNA]</scope>
    <source>
        <strain evidence="1 2">LV19</strain>
    </source>
</reference>
<sequence>MAKRKKFTVESNLTVMQSKIEEAPHKVLSVIGQNLVREIRPDIPRRRGKNGGKLRSSLGYWARKQEKDLQIGVKQFYALWIIRRDTDPIKPVVMKNISTIQSMIGYALDQIRKGK</sequence>
<dbReference type="Proteomes" id="UP000063781">
    <property type="component" value="Chromosome"/>
</dbReference>
<dbReference type="EMBL" id="CP013213">
    <property type="protein sequence ID" value="AMC94217.1"/>
    <property type="molecule type" value="Genomic_DNA"/>
</dbReference>
<name>A0A109UHG2_9FIRM</name>
<evidence type="ECO:0000313" key="2">
    <source>
        <dbReference type="Proteomes" id="UP000063781"/>
    </source>
</evidence>
<dbReference type="KEGG" id="erl:AOC36_09545"/>